<organism evidence="2 3">
    <name type="scientific">Protomyces lactucae-debilis</name>
    <dbReference type="NCBI Taxonomy" id="2754530"/>
    <lineage>
        <taxon>Eukaryota</taxon>
        <taxon>Fungi</taxon>
        <taxon>Dikarya</taxon>
        <taxon>Ascomycota</taxon>
        <taxon>Taphrinomycotina</taxon>
        <taxon>Taphrinomycetes</taxon>
        <taxon>Taphrinales</taxon>
        <taxon>Protomycetaceae</taxon>
        <taxon>Protomyces</taxon>
    </lineage>
</organism>
<evidence type="ECO:0000313" key="2">
    <source>
        <dbReference type="EMBL" id="ORY84259.1"/>
    </source>
</evidence>
<reference evidence="2 3" key="1">
    <citation type="submission" date="2016-07" db="EMBL/GenBank/DDBJ databases">
        <title>Pervasive Adenine N6-methylation of Active Genes in Fungi.</title>
        <authorList>
            <consortium name="DOE Joint Genome Institute"/>
            <person name="Mondo S.J."/>
            <person name="Dannebaum R.O."/>
            <person name="Kuo R.C."/>
            <person name="Labutti K."/>
            <person name="Haridas S."/>
            <person name="Kuo A."/>
            <person name="Salamov A."/>
            <person name="Ahrendt S.R."/>
            <person name="Lipzen A."/>
            <person name="Sullivan W."/>
            <person name="Andreopoulos W.B."/>
            <person name="Clum A."/>
            <person name="Lindquist E."/>
            <person name="Daum C."/>
            <person name="Ramamoorthy G.K."/>
            <person name="Gryganskyi A."/>
            <person name="Culley D."/>
            <person name="Magnuson J.K."/>
            <person name="James T.Y."/>
            <person name="O'Malley M.A."/>
            <person name="Stajich J.E."/>
            <person name="Spatafora J.W."/>
            <person name="Visel A."/>
            <person name="Grigoriev I.V."/>
        </authorList>
    </citation>
    <scope>NUCLEOTIDE SEQUENCE [LARGE SCALE GENOMIC DNA]</scope>
    <source>
        <strain evidence="2 3">12-1054</strain>
    </source>
</reference>
<dbReference type="GeneID" id="63787660"/>
<keyword evidence="3" id="KW-1185">Reference proteome</keyword>
<feature type="compositionally biased region" description="Polar residues" evidence="1">
    <location>
        <begin position="512"/>
        <end position="559"/>
    </location>
</feature>
<dbReference type="EMBL" id="MCFI01000006">
    <property type="protein sequence ID" value="ORY84259.1"/>
    <property type="molecule type" value="Genomic_DNA"/>
</dbReference>
<feature type="compositionally biased region" description="Basic and acidic residues" evidence="1">
    <location>
        <begin position="564"/>
        <end position="573"/>
    </location>
</feature>
<feature type="compositionally biased region" description="Basic and acidic residues" evidence="1">
    <location>
        <begin position="139"/>
        <end position="149"/>
    </location>
</feature>
<accession>A0A1Y2FK00</accession>
<name>A0A1Y2FK00_PROLT</name>
<feature type="compositionally biased region" description="Polar residues" evidence="1">
    <location>
        <begin position="480"/>
        <end position="497"/>
    </location>
</feature>
<feature type="compositionally biased region" description="Polar residues" evidence="1">
    <location>
        <begin position="454"/>
        <end position="463"/>
    </location>
</feature>
<feature type="region of interest" description="Disordered" evidence="1">
    <location>
        <begin position="261"/>
        <end position="281"/>
    </location>
</feature>
<proteinExistence type="predicted"/>
<dbReference type="RefSeq" id="XP_040726277.1">
    <property type="nucleotide sequence ID" value="XM_040871061.1"/>
</dbReference>
<comment type="caution">
    <text evidence="2">The sequence shown here is derived from an EMBL/GenBank/DDBJ whole genome shotgun (WGS) entry which is preliminary data.</text>
</comment>
<dbReference type="AlphaFoldDB" id="A0A1Y2FK00"/>
<evidence type="ECO:0000256" key="1">
    <source>
        <dbReference type="SAM" id="MobiDB-lite"/>
    </source>
</evidence>
<feature type="region of interest" description="Disordered" evidence="1">
    <location>
        <begin position="1"/>
        <end position="40"/>
    </location>
</feature>
<feature type="region of interest" description="Disordered" evidence="1">
    <location>
        <begin position="413"/>
        <end position="617"/>
    </location>
</feature>
<sequence length="639" mass="69039">MAFFSQLAGSLRKQKSSLPEGRRSRQEAARTPSTGVFASPAASVHGDLDFNCAGDRSSRSSRFFATLSRASTSLGFLTNSRSNQPKRKHYQGLYGSASDLNLPAMQQTDTATQSHGKSLFSAKRFKRFSRHKPSSTSVLRHDSCKKRVESSQMPTPDLSLRGANVEIIQDVTKAFEGNAQQCPTLRGLDVKKHARPALDPSLRPPPRVCPDMDPPSDAETLVALPVVNCVGNASPSQQRPEEPIRSTLSTPVLATTAVSHADTPTLGSTELPPTRPQSQVDWHIRSPSVGTLMPDDSTSVKGYASSCDLTRDQTVAASSFYGTPAEPERMSIISSSPDALAGLEWLRLEESSLRLKMVFDGAAIDLNDNRYLSDPTFNEGSTLTRVQTPLCPMVASPESTSAKKPAQRVVSPFSQGVLTSPRPKRPSLSVDISSKRLAAASDETPVSKPVLRDSPTTETQAYSLPQPKPLLHISPEALTYTPSPIRSRDPNTSTPLSGTAGRKKLGQRLRSPFSSSPMSAQQRVFAQSPTQSQSRASTISHANNPSCDGTLTSSRTSKPASPRGMHDSADRVLRQIHARCSVRERSSQATYGRPGLGLPPGPSSGLPGTSERYAGTWQRNKRPMISIERYGTIYDAGMF</sequence>
<protein>
    <submittedName>
        <fullName evidence="2">Uncharacterized protein</fullName>
    </submittedName>
</protein>
<feature type="region of interest" description="Disordered" evidence="1">
    <location>
        <begin position="131"/>
        <end position="157"/>
    </location>
</feature>
<evidence type="ECO:0000313" key="3">
    <source>
        <dbReference type="Proteomes" id="UP000193685"/>
    </source>
</evidence>
<dbReference type="Proteomes" id="UP000193685">
    <property type="component" value="Unassembled WGS sequence"/>
</dbReference>
<gene>
    <name evidence="2" type="ORF">BCR37DRAFT_391855</name>
</gene>